<comment type="caution">
    <text evidence="2">The sequence shown here is derived from an EMBL/GenBank/DDBJ whole genome shotgun (WGS) entry which is preliminary data.</text>
</comment>
<sequence>MMIRTLALAASATLAIAPAALAEDYPCANFTIGFDFTALESLTPILRRQGGEAAIDAALELPSVQAIVRKQTQSHEDRSTAERLREELLAWQSGSEGEIEDPVYPFPDDETLSGMEAVLSDFRADPETLMAPACERLSVFLPADYDTPLNSVFVMGVNSAGFAFGDPVLYIGFHRMYDDLPALELVLVHELYHGAQGAYRPVSEETEAALTEDERRVLDYLRNGYLEGSAMWVADPADFEGDGAMLDYFQTRLERGVRERGNLFTFFEASLYQLANDPTTDPRRHYFAGFTGEERNYNVGYIISRAIEANYGRERLAQVMTEPPTVFYRLYAEAEDRNGPELSETFLAILTDMEAALERAEAEN</sequence>
<accession>A0ABU7LV16</accession>
<name>A0ABU7LV16_9PROT</name>
<dbReference type="GO" id="GO:0006508">
    <property type="term" value="P:proteolysis"/>
    <property type="evidence" value="ECO:0007669"/>
    <property type="project" value="UniProtKB-KW"/>
</dbReference>
<dbReference type="GO" id="GO:0008233">
    <property type="term" value="F:peptidase activity"/>
    <property type="evidence" value="ECO:0007669"/>
    <property type="project" value="UniProtKB-KW"/>
</dbReference>
<keyword evidence="2" id="KW-0378">Hydrolase</keyword>
<dbReference type="EMBL" id="JAZDRO010000001">
    <property type="protein sequence ID" value="MEE2565409.1"/>
    <property type="molecule type" value="Genomic_DNA"/>
</dbReference>
<proteinExistence type="predicted"/>
<protein>
    <submittedName>
        <fullName evidence="2">DUF5700 domain-containing putative Zn-dependent protease</fullName>
    </submittedName>
</protein>
<keyword evidence="1" id="KW-0732">Signal</keyword>
<dbReference type="Proteomes" id="UP001310692">
    <property type="component" value="Unassembled WGS sequence"/>
</dbReference>
<evidence type="ECO:0000313" key="3">
    <source>
        <dbReference type="Proteomes" id="UP001310692"/>
    </source>
</evidence>
<gene>
    <name evidence="2" type="ORF">V0U35_01855</name>
</gene>
<dbReference type="InterPro" id="IPR043754">
    <property type="entry name" value="DUF5700"/>
</dbReference>
<keyword evidence="2" id="KW-0645">Protease</keyword>
<feature type="chain" id="PRO_5046866828" evidence="1">
    <location>
        <begin position="23"/>
        <end position="364"/>
    </location>
</feature>
<dbReference type="RefSeq" id="WP_330194945.1">
    <property type="nucleotide sequence ID" value="NZ_JAZDRO010000001.1"/>
</dbReference>
<keyword evidence="3" id="KW-1185">Reference proteome</keyword>
<dbReference type="Pfam" id="PF18958">
    <property type="entry name" value="DUF5700"/>
    <property type="match status" value="1"/>
</dbReference>
<evidence type="ECO:0000313" key="2">
    <source>
        <dbReference type="EMBL" id="MEE2565409.1"/>
    </source>
</evidence>
<evidence type="ECO:0000256" key="1">
    <source>
        <dbReference type="SAM" id="SignalP"/>
    </source>
</evidence>
<reference evidence="2 3" key="1">
    <citation type="submission" date="2024-01" db="EMBL/GenBank/DDBJ databases">
        <title>Hyphobacterium bacterium isolated from marine sediment.</title>
        <authorList>
            <person name="Zhao S."/>
        </authorList>
    </citation>
    <scope>NUCLEOTIDE SEQUENCE [LARGE SCALE GENOMIC DNA]</scope>
    <source>
        <strain evidence="2 3">Y60-23</strain>
    </source>
</reference>
<organism evidence="2 3">
    <name type="scientific">Hyphobacterium marinum</name>
    <dbReference type="NCBI Taxonomy" id="3116574"/>
    <lineage>
        <taxon>Bacteria</taxon>
        <taxon>Pseudomonadati</taxon>
        <taxon>Pseudomonadota</taxon>
        <taxon>Alphaproteobacteria</taxon>
        <taxon>Maricaulales</taxon>
        <taxon>Maricaulaceae</taxon>
        <taxon>Hyphobacterium</taxon>
    </lineage>
</organism>
<feature type="signal peptide" evidence="1">
    <location>
        <begin position="1"/>
        <end position="22"/>
    </location>
</feature>